<keyword evidence="3" id="KW-1185">Reference proteome</keyword>
<name>A0A6V6YVQ3_9FLAO</name>
<dbReference type="GO" id="GO:0055085">
    <property type="term" value="P:transmembrane transport"/>
    <property type="evidence" value="ECO:0007669"/>
    <property type="project" value="InterPro"/>
</dbReference>
<dbReference type="EMBL" id="CAIJDO010000112">
    <property type="protein sequence ID" value="CAD0003607.1"/>
    <property type="molecule type" value="Genomic_DNA"/>
</dbReference>
<proteinExistence type="predicted"/>
<accession>A0A6V6YVQ3</accession>
<sequence length="146" mass="16484">MNVNVCFKLAAKLSQKGIVLIMIVFGNYGFSQAPVQKKIFKETSSFKWFSEVEVKPKFVDGVDKFYKYVGNNFKSPENELCCKITAEFIIETDGSLSNIEIVKNDLGSIAEKELIRILKNCPKWIPGYDKGIPARVKSTIPIVLKK</sequence>
<organism evidence="2 3">
    <name type="scientific">Flavobacterium chungangense</name>
    <dbReference type="NCBI Taxonomy" id="554283"/>
    <lineage>
        <taxon>Bacteria</taxon>
        <taxon>Pseudomonadati</taxon>
        <taxon>Bacteroidota</taxon>
        <taxon>Flavobacteriia</taxon>
        <taxon>Flavobacteriales</taxon>
        <taxon>Flavobacteriaceae</taxon>
        <taxon>Flavobacterium</taxon>
    </lineage>
</organism>
<gene>
    <name evidence="2" type="ORF">FLACHUCJ7_01495</name>
</gene>
<evidence type="ECO:0000313" key="3">
    <source>
        <dbReference type="Proteomes" id="UP000556700"/>
    </source>
</evidence>
<evidence type="ECO:0000313" key="2">
    <source>
        <dbReference type="EMBL" id="CAD0003607.1"/>
    </source>
</evidence>
<dbReference type="Pfam" id="PF03544">
    <property type="entry name" value="TonB_C"/>
    <property type="match status" value="1"/>
</dbReference>
<feature type="domain" description="TonB C-terminal" evidence="1">
    <location>
        <begin position="81"/>
        <end position="142"/>
    </location>
</feature>
<dbReference type="Proteomes" id="UP000556700">
    <property type="component" value="Unassembled WGS sequence"/>
</dbReference>
<dbReference type="InterPro" id="IPR037682">
    <property type="entry name" value="TonB_C"/>
</dbReference>
<dbReference type="SUPFAM" id="SSF74653">
    <property type="entry name" value="TolA/TonB C-terminal domain"/>
    <property type="match status" value="1"/>
</dbReference>
<reference evidence="2 3" key="1">
    <citation type="submission" date="2020-06" db="EMBL/GenBank/DDBJ databases">
        <authorList>
            <person name="Criscuolo A."/>
        </authorList>
    </citation>
    <scope>NUCLEOTIDE SEQUENCE [LARGE SCALE GENOMIC DNA]</scope>
    <source>
        <strain evidence="3">CIP 110025</strain>
    </source>
</reference>
<evidence type="ECO:0000259" key="1">
    <source>
        <dbReference type="Pfam" id="PF03544"/>
    </source>
</evidence>
<comment type="caution">
    <text evidence="2">The sequence shown here is derived from an EMBL/GenBank/DDBJ whole genome shotgun (WGS) entry which is preliminary data.</text>
</comment>
<dbReference type="Gene3D" id="3.30.1150.10">
    <property type="match status" value="1"/>
</dbReference>
<dbReference type="AlphaFoldDB" id="A0A6V6YVQ3"/>
<dbReference type="RefSeq" id="WP_051872824.1">
    <property type="nucleotide sequence ID" value="NZ_CAIJDO010000112.1"/>
</dbReference>
<protein>
    <recommendedName>
        <fullName evidence="1">TonB C-terminal domain-containing protein</fullName>
    </recommendedName>
</protein>